<evidence type="ECO:0000256" key="1">
    <source>
        <dbReference type="SAM" id="Phobius"/>
    </source>
</evidence>
<keyword evidence="1" id="KW-0812">Transmembrane</keyword>
<feature type="transmembrane region" description="Helical" evidence="1">
    <location>
        <begin position="92"/>
        <end position="116"/>
    </location>
</feature>
<keyword evidence="1" id="KW-0472">Membrane</keyword>
<dbReference type="Gene3D" id="1.20.140.150">
    <property type="match status" value="1"/>
</dbReference>
<keyword evidence="1" id="KW-1133">Transmembrane helix</keyword>
<sequence>MPTRNAYIAITAIFLVIFGFQLASLFEPKWVQFKGPEPYHTEANYGLFQKCSTLTGDCRRFPQKSWGDCDHDKSSFGEKSGRWVNLCLEWRVAAGVAVASSIVGLWVFALLGTVLYTGDRWLANGWKYVLGPVGIFAGLQIVAMGLIAHTTQNSAMFAYHHYGPSFIFTNVSWGLAAVLAVGVALFARYGTQGSIALE</sequence>
<feature type="transmembrane region" description="Helical" evidence="1">
    <location>
        <begin position="128"/>
        <end position="147"/>
    </location>
</feature>
<proteinExistence type="predicted"/>
<reference evidence="2" key="2">
    <citation type="journal article" date="2022" name="Microbiol. Resour. Announc.">
        <title>Whole-Genome Sequence of Entomortierella parvispora E1425, a Mucoromycotan Fungus Associated with Burkholderiaceae-Related Endosymbiotic Bacteria.</title>
        <authorList>
            <person name="Herlambang A."/>
            <person name="Guo Y."/>
            <person name="Takashima Y."/>
            <person name="Narisawa K."/>
            <person name="Ohta H."/>
            <person name="Nishizawa T."/>
        </authorList>
    </citation>
    <scope>NUCLEOTIDE SEQUENCE</scope>
    <source>
        <strain evidence="2">E1425</strain>
    </source>
</reference>
<dbReference type="OrthoDB" id="61370at2759"/>
<dbReference type="AlphaFoldDB" id="A0A9P3LVC5"/>
<reference evidence="2" key="1">
    <citation type="submission" date="2021-11" db="EMBL/GenBank/DDBJ databases">
        <authorList>
            <person name="Herlambang A."/>
            <person name="Guo Y."/>
            <person name="Takashima Y."/>
            <person name="Nishizawa T."/>
        </authorList>
    </citation>
    <scope>NUCLEOTIDE SEQUENCE</scope>
    <source>
        <strain evidence="2">E1425</strain>
    </source>
</reference>
<dbReference type="EMBL" id="BQFW01000005">
    <property type="protein sequence ID" value="GJJ71605.1"/>
    <property type="molecule type" value="Genomic_DNA"/>
</dbReference>
<feature type="transmembrane region" description="Helical" evidence="1">
    <location>
        <begin position="7"/>
        <end position="26"/>
    </location>
</feature>
<comment type="caution">
    <text evidence="2">The sequence shown here is derived from an EMBL/GenBank/DDBJ whole genome shotgun (WGS) entry which is preliminary data.</text>
</comment>
<gene>
    <name evidence="2" type="ORF">EMPS_03955</name>
</gene>
<keyword evidence="3" id="KW-1185">Reference proteome</keyword>
<evidence type="ECO:0000313" key="2">
    <source>
        <dbReference type="EMBL" id="GJJ71605.1"/>
    </source>
</evidence>
<feature type="transmembrane region" description="Helical" evidence="1">
    <location>
        <begin position="167"/>
        <end position="187"/>
    </location>
</feature>
<organism evidence="2 3">
    <name type="scientific">Entomortierella parvispora</name>
    <dbReference type="NCBI Taxonomy" id="205924"/>
    <lineage>
        <taxon>Eukaryota</taxon>
        <taxon>Fungi</taxon>
        <taxon>Fungi incertae sedis</taxon>
        <taxon>Mucoromycota</taxon>
        <taxon>Mortierellomycotina</taxon>
        <taxon>Mortierellomycetes</taxon>
        <taxon>Mortierellales</taxon>
        <taxon>Mortierellaceae</taxon>
        <taxon>Entomortierella</taxon>
    </lineage>
</organism>
<dbReference type="Proteomes" id="UP000827284">
    <property type="component" value="Unassembled WGS sequence"/>
</dbReference>
<protein>
    <submittedName>
        <fullName evidence="2">Uncharacterized protein</fullName>
    </submittedName>
</protein>
<name>A0A9P3LVC5_9FUNG</name>
<evidence type="ECO:0000313" key="3">
    <source>
        <dbReference type="Proteomes" id="UP000827284"/>
    </source>
</evidence>
<accession>A0A9P3LVC5</accession>